<dbReference type="EMBL" id="LT559118">
    <property type="protein sequence ID" value="SBO96127.1"/>
    <property type="molecule type" value="Genomic_DNA"/>
</dbReference>
<accession>A0A1M4EAZ3</accession>
<evidence type="ECO:0000313" key="1">
    <source>
        <dbReference type="EMBL" id="SBO96127.1"/>
    </source>
</evidence>
<name>A0A1M4EAZ3_9ACTN</name>
<gene>
    <name evidence="1" type="ORF">BN4615_P5643</name>
</gene>
<protein>
    <submittedName>
        <fullName evidence="1">Uncharacterized protein</fullName>
    </submittedName>
</protein>
<reference evidence="1" key="1">
    <citation type="submission" date="2016-04" db="EMBL/GenBank/DDBJ databases">
        <authorList>
            <person name="Evans L.H."/>
            <person name="Alamgir A."/>
            <person name="Owens N."/>
            <person name="Weber N.D."/>
            <person name="Virtaneva K."/>
            <person name="Barbian K."/>
            <person name="Babar A."/>
            <person name="Rosenke K."/>
        </authorList>
    </citation>
    <scope>NUCLEOTIDE SEQUENCE</scope>
    <source>
        <strain evidence="1">Nono1</strain>
    </source>
</reference>
<sequence length="129" mass="13903">MLTLAGATAEALVQAMVSDGWTSARARIARVLGGGDPGRVPVEEAALERSGLALRRNEVPAFVMTGHWQGRIVELLTRRPEDTEEIAGLLRELRDRATGGTNVRVGGDNNGNLIVGDHNVARVRRSEPR</sequence>
<organism evidence="1">
    <name type="scientific">Nonomuraea gerenzanensis</name>
    <dbReference type="NCBI Taxonomy" id="93944"/>
    <lineage>
        <taxon>Bacteria</taxon>
        <taxon>Bacillati</taxon>
        <taxon>Actinomycetota</taxon>
        <taxon>Actinomycetes</taxon>
        <taxon>Streptosporangiales</taxon>
        <taxon>Streptosporangiaceae</taxon>
        <taxon>Nonomuraea</taxon>
    </lineage>
</organism>
<proteinExistence type="predicted"/>
<dbReference type="AlphaFoldDB" id="A0A1M4EAZ3"/>